<dbReference type="Proteomes" id="UP001196413">
    <property type="component" value="Unassembled WGS sequence"/>
</dbReference>
<protein>
    <recommendedName>
        <fullName evidence="6">WD_REPEATS_REGION domain-containing protein</fullName>
    </recommendedName>
</protein>
<dbReference type="InterPro" id="IPR001680">
    <property type="entry name" value="WD40_rpt"/>
</dbReference>
<organism evidence="4 5">
    <name type="scientific">Parelaphostrongylus tenuis</name>
    <name type="common">Meningeal worm</name>
    <dbReference type="NCBI Taxonomy" id="148309"/>
    <lineage>
        <taxon>Eukaryota</taxon>
        <taxon>Metazoa</taxon>
        <taxon>Ecdysozoa</taxon>
        <taxon>Nematoda</taxon>
        <taxon>Chromadorea</taxon>
        <taxon>Rhabditida</taxon>
        <taxon>Rhabditina</taxon>
        <taxon>Rhabditomorpha</taxon>
        <taxon>Strongyloidea</taxon>
        <taxon>Metastrongylidae</taxon>
        <taxon>Parelaphostrongylus</taxon>
    </lineage>
</organism>
<keyword evidence="2" id="KW-0677">Repeat</keyword>
<dbReference type="InterPro" id="IPR036322">
    <property type="entry name" value="WD40_repeat_dom_sf"/>
</dbReference>
<evidence type="ECO:0000256" key="1">
    <source>
        <dbReference type="ARBA" id="ARBA00022574"/>
    </source>
</evidence>
<dbReference type="PROSITE" id="PS50082">
    <property type="entry name" value="WD_REPEATS_2"/>
    <property type="match status" value="1"/>
</dbReference>
<sequence length="628" mass="70195">MMMHNHLLGPSSTLASTSGLQSVAALSEGALLNHALNQPKEELKIHFTVREGTYKLVTMAEYSRPNRIPMNQMQPGTANVACAPVRVSFLSLISGKKSPPSRSEEHDSLDFDENCREDLATADRICFNVGRELYVYLYKGIHTAADLSKPIDKRVYKGTYPTCHHFNQETATSTSCSLIIGFSAGQIQLIDPLHKEYQASRLYNEERFIDKTGVTCLRWVPGQRHHFLVSYTSGYMYLYNEELQCPLAPPIYHAFKQGDKYTVYMCKTKTTRNPVYRWQIGEGSINQFAFSGPDAKMLATVGHDGYLRIFNYHQMELLSYMKSYFGGLLTLAWSPDSKLIVTGGEDDLLTVYNVNEKRVVCRGQGHKSWISQVQFDPYMCSIDNENEINGFGALDVGSDDEKSYHGHGSVQNGQNTSANPTAVRANMRKSHLHGSSISRCSFASFGTINGTGHGSSGICYRIGSVGHDTQLCLWDITEDMLKPANVQRHRNSTIIAPMVGLEIQTSSSRLDPLCEASPVQSAENTKPKKKKGFHRRGFNLVRLSGSSSDRRRLESPGFTASAALDEAKLLGTRVCPRMEDIPVIEPLICKKIAHERLTVLEFRRDCLVTACKKDLSVLGQDQEWFLQI</sequence>
<comment type="caution">
    <text evidence="4">The sequence shown here is derived from an EMBL/GenBank/DDBJ whole genome shotgun (WGS) entry which is preliminary data.</text>
</comment>
<gene>
    <name evidence="4" type="ORF">KIN20_028657</name>
</gene>
<accession>A0AAD5R156</accession>
<evidence type="ECO:0008006" key="6">
    <source>
        <dbReference type="Google" id="ProtNLM"/>
    </source>
</evidence>
<dbReference type="Gene3D" id="2.130.10.10">
    <property type="entry name" value="YVTN repeat-like/Quinoprotein amine dehydrogenase"/>
    <property type="match status" value="1"/>
</dbReference>
<proteinExistence type="predicted"/>
<name>A0AAD5R156_PARTN</name>
<keyword evidence="1 3" id="KW-0853">WD repeat</keyword>
<dbReference type="InterPro" id="IPR051362">
    <property type="entry name" value="WD_repeat_creC_regulators"/>
</dbReference>
<reference evidence="4" key="1">
    <citation type="submission" date="2021-06" db="EMBL/GenBank/DDBJ databases">
        <title>Parelaphostrongylus tenuis whole genome reference sequence.</title>
        <authorList>
            <person name="Garwood T.J."/>
            <person name="Larsen P.A."/>
            <person name="Fountain-Jones N.M."/>
            <person name="Garbe J.R."/>
            <person name="Macchietto M.G."/>
            <person name="Kania S.A."/>
            <person name="Gerhold R.W."/>
            <person name="Richards J.E."/>
            <person name="Wolf T.M."/>
        </authorList>
    </citation>
    <scope>NUCLEOTIDE SEQUENCE</scope>
    <source>
        <strain evidence="4">MNPRO001-30</strain>
        <tissue evidence="4">Meninges</tissue>
    </source>
</reference>
<dbReference type="Pfam" id="PF00400">
    <property type="entry name" value="WD40"/>
    <property type="match status" value="1"/>
</dbReference>
<keyword evidence="5" id="KW-1185">Reference proteome</keyword>
<evidence type="ECO:0000313" key="4">
    <source>
        <dbReference type="EMBL" id="KAJ1367697.1"/>
    </source>
</evidence>
<dbReference type="AlphaFoldDB" id="A0AAD5R156"/>
<dbReference type="SUPFAM" id="SSF50978">
    <property type="entry name" value="WD40 repeat-like"/>
    <property type="match status" value="1"/>
</dbReference>
<dbReference type="PANTHER" id="PTHR14107:SF16">
    <property type="entry name" value="AT02583P"/>
    <property type="match status" value="1"/>
</dbReference>
<dbReference type="SMART" id="SM00320">
    <property type="entry name" value="WD40"/>
    <property type="match status" value="4"/>
</dbReference>
<evidence type="ECO:0000313" key="5">
    <source>
        <dbReference type="Proteomes" id="UP001196413"/>
    </source>
</evidence>
<evidence type="ECO:0000256" key="3">
    <source>
        <dbReference type="PROSITE-ProRule" id="PRU00221"/>
    </source>
</evidence>
<evidence type="ECO:0000256" key="2">
    <source>
        <dbReference type="ARBA" id="ARBA00022737"/>
    </source>
</evidence>
<dbReference type="PANTHER" id="PTHR14107">
    <property type="entry name" value="WD REPEAT PROTEIN"/>
    <property type="match status" value="1"/>
</dbReference>
<dbReference type="InterPro" id="IPR015943">
    <property type="entry name" value="WD40/YVTN_repeat-like_dom_sf"/>
</dbReference>
<feature type="repeat" description="WD" evidence="3">
    <location>
        <begin position="321"/>
        <end position="362"/>
    </location>
</feature>
<dbReference type="EMBL" id="JAHQIW010005986">
    <property type="protein sequence ID" value="KAJ1367697.1"/>
    <property type="molecule type" value="Genomic_DNA"/>
</dbReference>